<dbReference type="Proteomes" id="UP000441399">
    <property type="component" value="Unassembled WGS sequence"/>
</dbReference>
<name>A0A5S9N2F6_9GAMM</name>
<organism evidence="2 3">
    <name type="scientific">BD1-7 clade bacterium</name>
    <dbReference type="NCBI Taxonomy" id="2029982"/>
    <lineage>
        <taxon>Bacteria</taxon>
        <taxon>Pseudomonadati</taxon>
        <taxon>Pseudomonadota</taxon>
        <taxon>Gammaproteobacteria</taxon>
        <taxon>Cellvibrionales</taxon>
        <taxon>Spongiibacteraceae</taxon>
        <taxon>BD1-7 clade</taxon>
    </lineage>
</organism>
<gene>
    <name evidence="2" type="ORF">OPDIPICF_00528</name>
</gene>
<evidence type="ECO:0000313" key="2">
    <source>
        <dbReference type="EMBL" id="CAA0083403.1"/>
    </source>
</evidence>
<evidence type="ECO:0000313" key="3">
    <source>
        <dbReference type="Proteomes" id="UP000441399"/>
    </source>
</evidence>
<proteinExistence type="predicted"/>
<reference evidence="2 3" key="1">
    <citation type="submission" date="2019-11" db="EMBL/GenBank/DDBJ databases">
        <authorList>
            <person name="Holert J."/>
        </authorList>
    </citation>
    <scope>NUCLEOTIDE SEQUENCE [LARGE SCALE GENOMIC DNA]</scope>
    <source>
        <strain evidence="2">SB11_3</strain>
    </source>
</reference>
<dbReference type="EMBL" id="CACSIO010000001">
    <property type="protein sequence ID" value="CAA0083403.1"/>
    <property type="molecule type" value="Genomic_DNA"/>
</dbReference>
<accession>A0A5S9N2F6</accession>
<sequence>MRVLLVSNDPVQCFKACLKEALYLAELQCFLYSFLLVARCLAFMLI</sequence>
<feature type="transmembrane region" description="Helical" evidence="1">
    <location>
        <begin position="21"/>
        <end position="45"/>
    </location>
</feature>
<protein>
    <submittedName>
        <fullName evidence="2">Uncharacterized protein</fullName>
    </submittedName>
</protein>
<evidence type="ECO:0000256" key="1">
    <source>
        <dbReference type="SAM" id="Phobius"/>
    </source>
</evidence>
<keyword evidence="1" id="KW-0812">Transmembrane</keyword>
<dbReference type="AlphaFoldDB" id="A0A5S9N2F6"/>
<keyword evidence="1" id="KW-0472">Membrane</keyword>
<keyword evidence="1" id="KW-1133">Transmembrane helix</keyword>
<keyword evidence="3" id="KW-1185">Reference proteome</keyword>